<evidence type="ECO:0000256" key="4">
    <source>
        <dbReference type="ARBA" id="ARBA00022989"/>
    </source>
</evidence>
<evidence type="ECO:0000313" key="9">
    <source>
        <dbReference type="Proteomes" id="UP001156102"/>
    </source>
</evidence>
<proteinExistence type="predicted"/>
<dbReference type="InterPro" id="IPR035681">
    <property type="entry name" value="ComA-like_MBL"/>
</dbReference>
<gene>
    <name evidence="8" type="ORF">NK662_01375</name>
</gene>
<keyword evidence="4 6" id="KW-1133">Transmembrane helix</keyword>
<accession>A0AA41X4T0</accession>
<keyword evidence="2" id="KW-1003">Cell membrane</keyword>
<feature type="transmembrane region" description="Helical" evidence="6">
    <location>
        <begin position="330"/>
        <end position="349"/>
    </location>
</feature>
<dbReference type="Pfam" id="PF00753">
    <property type="entry name" value="Lactamase_B"/>
    <property type="match status" value="1"/>
</dbReference>
<dbReference type="PANTHER" id="PTHR30619:SF1">
    <property type="entry name" value="RECOMBINATION PROTEIN 2"/>
    <property type="match status" value="1"/>
</dbReference>
<feature type="transmembrane region" description="Helical" evidence="6">
    <location>
        <begin position="42"/>
        <end position="63"/>
    </location>
</feature>
<evidence type="ECO:0000259" key="7">
    <source>
        <dbReference type="SMART" id="SM00849"/>
    </source>
</evidence>
<evidence type="ECO:0000256" key="5">
    <source>
        <dbReference type="ARBA" id="ARBA00023136"/>
    </source>
</evidence>
<dbReference type="InterPro" id="IPR052159">
    <property type="entry name" value="Competence_DNA_uptake"/>
</dbReference>
<reference evidence="8" key="1">
    <citation type="submission" date="2022-07" db="EMBL/GenBank/DDBJ databases">
        <authorList>
            <person name="Li W.-J."/>
            <person name="Deng Q.-Q."/>
        </authorList>
    </citation>
    <scope>NUCLEOTIDE SEQUENCE</scope>
    <source>
        <strain evidence="8">SYSU M60031</strain>
    </source>
</reference>
<evidence type="ECO:0000256" key="6">
    <source>
        <dbReference type="SAM" id="Phobius"/>
    </source>
</evidence>
<dbReference type="SMART" id="SM00849">
    <property type="entry name" value="Lactamase_B"/>
    <property type="match status" value="1"/>
</dbReference>
<feature type="transmembrane region" description="Helical" evidence="6">
    <location>
        <begin position="356"/>
        <end position="376"/>
    </location>
</feature>
<dbReference type="EMBL" id="JANCLT010000001">
    <property type="protein sequence ID" value="MCP8967188.1"/>
    <property type="molecule type" value="Genomic_DNA"/>
</dbReference>
<dbReference type="NCBIfam" id="TIGR00361">
    <property type="entry name" value="ComEC_Rec2"/>
    <property type="match status" value="1"/>
</dbReference>
<feature type="transmembrane region" description="Helical" evidence="6">
    <location>
        <begin position="441"/>
        <end position="464"/>
    </location>
</feature>
<dbReference type="Proteomes" id="UP001156102">
    <property type="component" value="Unassembled WGS sequence"/>
</dbReference>
<dbReference type="PANTHER" id="PTHR30619">
    <property type="entry name" value="DNA INTERNALIZATION/COMPETENCE PROTEIN COMEC/REC2"/>
    <property type="match status" value="1"/>
</dbReference>
<evidence type="ECO:0000256" key="2">
    <source>
        <dbReference type="ARBA" id="ARBA00022475"/>
    </source>
</evidence>
<evidence type="ECO:0000256" key="1">
    <source>
        <dbReference type="ARBA" id="ARBA00004651"/>
    </source>
</evidence>
<comment type="caution">
    <text evidence="8">The sequence shown here is derived from an EMBL/GenBank/DDBJ whole genome shotgun (WGS) entry which is preliminary data.</text>
</comment>
<dbReference type="GO" id="GO:0005886">
    <property type="term" value="C:plasma membrane"/>
    <property type="evidence" value="ECO:0007669"/>
    <property type="project" value="UniProtKB-SubCell"/>
</dbReference>
<evidence type="ECO:0000256" key="3">
    <source>
        <dbReference type="ARBA" id="ARBA00022692"/>
    </source>
</evidence>
<evidence type="ECO:0000313" key="8">
    <source>
        <dbReference type="EMBL" id="MCP8967188.1"/>
    </source>
</evidence>
<name>A0AA41X4T0_9BACI</name>
<dbReference type="Pfam" id="PF03772">
    <property type="entry name" value="Competence"/>
    <property type="match status" value="1"/>
</dbReference>
<dbReference type="InterPro" id="IPR004477">
    <property type="entry name" value="ComEC_N"/>
</dbReference>
<feature type="transmembrane region" description="Helical" evidence="6">
    <location>
        <begin position="388"/>
        <end position="411"/>
    </location>
</feature>
<dbReference type="SUPFAM" id="SSF56281">
    <property type="entry name" value="Metallo-hydrolase/oxidoreductase"/>
    <property type="match status" value="1"/>
</dbReference>
<dbReference type="InterPro" id="IPR001279">
    <property type="entry name" value="Metallo-B-lactamas"/>
</dbReference>
<dbReference type="CDD" id="cd07731">
    <property type="entry name" value="ComA-like_MBL-fold"/>
    <property type="match status" value="1"/>
</dbReference>
<keyword evidence="9" id="KW-1185">Reference proteome</keyword>
<organism evidence="8 9">
    <name type="scientific">Ectobacillus ponti</name>
    <dbReference type="NCBI Taxonomy" id="2961894"/>
    <lineage>
        <taxon>Bacteria</taxon>
        <taxon>Bacillati</taxon>
        <taxon>Bacillota</taxon>
        <taxon>Bacilli</taxon>
        <taxon>Bacillales</taxon>
        <taxon>Bacillaceae</taxon>
        <taxon>Ectobacillus</taxon>
    </lineage>
</organism>
<protein>
    <submittedName>
        <fullName evidence="8">DNA internalization-related competence protein ComEC/Rec2</fullName>
    </submittedName>
</protein>
<keyword evidence="3 6" id="KW-0812">Transmembrane</keyword>
<dbReference type="Gene3D" id="3.60.15.10">
    <property type="entry name" value="Ribonuclease Z/Hydroxyacylglutathione hydrolase-like"/>
    <property type="match status" value="1"/>
</dbReference>
<dbReference type="InterPro" id="IPR036866">
    <property type="entry name" value="RibonucZ/Hydroxyglut_hydro"/>
</dbReference>
<dbReference type="InterPro" id="IPR025405">
    <property type="entry name" value="DUF4131"/>
</dbReference>
<dbReference type="Pfam" id="PF13567">
    <property type="entry name" value="DUF4131"/>
    <property type="match status" value="1"/>
</dbReference>
<sequence>MREQWCYIAAAWMLGIAVTMLHLSAASLGVAALYGIYCVFCLRRLTAAAAGIAFAISLLYCFWTEQYNKPAPAANPGSFQAVFTGAPQIDGDRLSAALQTKQGEKLRLTYMISSPAEKERLGRLRAGTTCSFTGERTVPDGARNFRAFDYAGYLRRQEVHYLFQAASLSSCSMQQPSFTQWLFSVRQAAVDYVHRTFPGETAGFINSLVYGDRQDLSQETEASYQQLGLIHLLAISGSHISLLTAGCYYILLRCGLTRETTTVLLLLVVPLYMFLAGASPSVIRASLAAIIVLGCTLSSKRISGMDALSITALCMLAWNPYLLYDIGFQFSFLSAAALLLSARTILAEGNGMLKNLLYVAVVAQLVALPVTLHHFGQFSPYGILLNLLYVPFLSFLIMPLCLLTLGAAAVIPAAGKGLAAVLGWLLSVSHTFLQWCEQLPLGNLVFGQSPWWLTLLYAAALLWLLAEWERKGRYQLVSWLLFLSMMAVHYFSDVWNPYGRVTFLDVGQGDCAVIQLPRGSGTYVIDTGGTITLPKKEWQKRKRTYEVGRDTVLPYLRSHGIKKIDKLILTHGDYDHMGAAASILGGIPVKEVWLGSKKTYTELETGIAKLAQETGSRLVQAQGGMDWQAGDAVFRILAPTGTDLQGNDASIVMRAEMGGLSWMFTGDLEEEGEQRLIRQHGDLRTDVLKAGHHGSETSTTAAWLQALQPRIAVISAGQKNRYGHPHVPVLKRLQELNVQVLRTDRSGAITYVFRGRSGTFRTALTYDDSTEQENRAK</sequence>
<feature type="transmembrane region" description="Helical" evidence="6">
    <location>
        <begin position="229"/>
        <end position="251"/>
    </location>
</feature>
<dbReference type="GO" id="GO:0030420">
    <property type="term" value="P:establishment of competence for transformation"/>
    <property type="evidence" value="ECO:0007669"/>
    <property type="project" value="InterPro"/>
</dbReference>
<dbReference type="NCBIfam" id="TIGR00360">
    <property type="entry name" value="ComEC_N-term"/>
    <property type="match status" value="1"/>
</dbReference>
<feature type="transmembrane region" description="Helical" evidence="6">
    <location>
        <begin position="12"/>
        <end position="36"/>
    </location>
</feature>
<feature type="transmembrane region" description="Helical" evidence="6">
    <location>
        <begin position="476"/>
        <end position="492"/>
    </location>
</feature>
<dbReference type="InterPro" id="IPR004797">
    <property type="entry name" value="Competence_ComEC/Rec2"/>
</dbReference>
<keyword evidence="5 6" id="KW-0472">Membrane</keyword>
<dbReference type="RefSeq" id="WP_254756592.1">
    <property type="nucleotide sequence ID" value="NZ_JANCLT010000001.1"/>
</dbReference>
<comment type="subcellular location">
    <subcellularLocation>
        <location evidence="1">Cell membrane</location>
        <topology evidence="1">Multi-pass membrane protein</topology>
    </subcellularLocation>
</comment>
<dbReference type="AlphaFoldDB" id="A0AA41X4T0"/>
<feature type="transmembrane region" description="Helical" evidence="6">
    <location>
        <begin position="271"/>
        <end position="295"/>
    </location>
</feature>
<feature type="domain" description="Metallo-beta-lactamase" evidence="7">
    <location>
        <begin position="508"/>
        <end position="718"/>
    </location>
</feature>
<feature type="transmembrane region" description="Helical" evidence="6">
    <location>
        <begin position="418"/>
        <end position="435"/>
    </location>
</feature>